<reference evidence="2 3" key="1">
    <citation type="journal article" date="2018" name="Nat. Genet.">
        <title>The Rosa genome provides new insights in the design of modern roses.</title>
        <authorList>
            <person name="Bendahmane M."/>
        </authorList>
    </citation>
    <scope>NUCLEOTIDE SEQUENCE [LARGE SCALE GENOMIC DNA]</scope>
    <source>
        <strain evidence="3">cv. Old Blush</strain>
    </source>
</reference>
<keyword evidence="3" id="KW-1185">Reference proteome</keyword>
<dbReference type="Pfam" id="PF07734">
    <property type="entry name" value="FBA_1"/>
    <property type="match status" value="1"/>
</dbReference>
<proteinExistence type="predicted"/>
<protein>
    <submittedName>
        <fullName evidence="2">Putative F-box associated interaction domain-containing protein</fullName>
    </submittedName>
</protein>
<evidence type="ECO:0000259" key="1">
    <source>
        <dbReference type="Pfam" id="PF07734"/>
    </source>
</evidence>
<evidence type="ECO:0000313" key="3">
    <source>
        <dbReference type="Proteomes" id="UP000238479"/>
    </source>
</evidence>
<comment type="caution">
    <text evidence="2">The sequence shown here is derived from an EMBL/GenBank/DDBJ whole genome shotgun (WGS) entry which is preliminary data.</text>
</comment>
<dbReference type="PANTHER" id="PTHR31672">
    <property type="entry name" value="BNACNNG10540D PROTEIN"/>
    <property type="match status" value="1"/>
</dbReference>
<accession>A0A2P6Q064</accession>
<name>A0A2P6Q064_ROSCH</name>
<dbReference type="NCBIfam" id="TIGR01640">
    <property type="entry name" value="F_box_assoc_1"/>
    <property type="match status" value="1"/>
</dbReference>
<dbReference type="EMBL" id="PDCK01000044">
    <property type="protein sequence ID" value="PRQ27575.1"/>
    <property type="molecule type" value="Genomic_DNA"/>
</dbReference>
<dbReference type="Gramene" id="PRQ27575">
    <property type="protein sequence ID" value="PRQ27575"/>
    <property type="gene ID" value="RchiOBHm_Chr6g0306731"/>
</dbReference>
<dbReference type="STRING" id="74649.A0A2P6Q064"/>
<sequence>MEKLTFTTKNTAPVDVFTVVNSCNGLVCLSGYKEESSLIVCNPLLHEYIKFPLPSNKKWGDFAALGFSSVTNEYKLLRIFSPDWRNYTNNRQAEVYTISSGVWRSIGNAPTDKAILPFNSFLHGAIHFAPIDSRGSSLIHSFDFEREKFQALPPPSSDQALPPPSSDQLKLKLRSNRGGISLGVWESRLSYCVFDVHATKFDLWIMKEYGVQESWIKALVVENMFPTERSITEFYEPVMYLRGGEILTAYNDRIIVSYNPKTKTFKKQK</sequence>
<evidence type="ECO:0000313" key="2">
    <source>
        <dbReference type="EMBL" id="PRQ27575.1"/>
    </source>
</evidence>
<dbReference type="OMA" id="MEIIRIW"/>
<dbReference type="Proteomes" id="UP000238479">
    <property type="component" value="Chromosome 6"/>
</dbReference>
<dbReference type="AlphaFoldDB" id="A0A2P6Q064"/>
<dbReference type="InterPro" id="IPR050796">
    <property type="entry name" value="SCF_F-box_component"/>
</dbReference>
<feature type="domain" description="F-box associated beta-propeller type 1" evidence="1">
    <location>
        <begin position="10"/>
        <end position="229"/>
    </location>
</feature>
<dbReference type="PANTHER" id="PTHR31672:SF13">
    <property type="entry name" value="F-BOX PROTEIN CPR30-LIKE"/>
    <property type="match status" value="1"/>
</dbReference>
<organism evidence="2 3">
    <name type="scientific">Rosa chinensis</name>
    <name type="common">China rose</name>
    <dbReference type="NCBI Taxonomy" id="74649"/>
    <lineage>
        <taxon>Eukaryota</taxon>
        <taxon>Viridiplantae</taxon>
        <taxon>Streptophyta</taxon>
        <taxon>Embryophyta</taxon>
        <taxon>Tracheophyta</taxon>
        <taxon>Spermatophyta</taxon>
        <taxon>Magnoliopsida</taxon>
        <taxon>eudicotyledons</taxon>
        <taxon>Gunneridae</taxon>
        <taxon>Pentapetalae</taxon>
        <taxon>rosids</taxon>
        <taxon>fabids</taxon>
        <taxon>Rosales</taxon>
        <taxon>Rosaceae</taxon>
        <taxon>Rosoideae</taxon>
        <taxon>Rosoideae incertae sedis</taxon>
        <taxon>Rosa</taxon>
    </lineage>
</organism>
<dbReference type="InterPro" id="IPR006527">
    <property type="entry name" value="F-box-assoc_dom_typ1"/>
</dbReference>
<gene>
    <name evidence="2" type="ORF">RchiOBHm_Chr6g0306731</name>
</gene>
<dbReference type="InterPro" id="IPR017451">
    <property type="entry name" value="F-box-assoc_interact_dom"/>
</dbReference>